<evidence type="ECO:0000256" key="5">
    <source>
        <dbReference type="ARBA" id="ARBA00023136"/>
    </source>
</evidence>
<keyword evidence="8" id="KW-1185">Reference proteome</keyword>
<keyword evidence="4 6" id="KW-1133">Transmembrane helix</keyword>
<protein>
    <submittedName>
        <fullName evidence="7">Integral membrane protein</fullName>
    </submittedName>
</protein>
<comment type="subcellular location">
    <subcellularLocation>
        <location evidence="1">Membrane</location>
        <topology evidence="1">Multi-pass membrane protein</topology>
    </subcellularLocation>
</comment>
<dbReference type="Proteomes" id="UP001629113">
    <property type="component" value="Unassembled WGS sequence"/>
</dbReference>
<dbReference type="EMBL" id="JBFCZG010000011">
    <property type="protein sequence ID" value="KAL3417316.1"/>
    <property type="molecule type" value="Genomic_DNA"/>
</dbReference>
<evidence type="ECO:0000313" key="8">
    <source>
        <dbReference type="Proteomes" id="UP001629113"/>
    </source>
</evidence>
<evidence type="ECO:0000256" key="6">
    <source>
        <dbReference type="SAM" id="Phobius"/>
    </source>
</evidence>
<dbReference type="InterPro" id="IPR019334">
    <property type="entry name" value="TMEM170A/B/YPR153W-like"/>
</dbReference>
<organism evidence="7 8">
    <name type="scientific">Phlyctema vagabunda</name>
    <dbReference type="NCBI Taxonomy" id="108571"/>
    <lineage>
        <taxon>Eukaryota</taxon>
        <taxon>Fungi</taxon>
        <taxon>Dikarya</taxon>
        <taxon>Ascomycota</taxon>
        <taxon>Pezizomycotina</taxon>
        <taxon>Leotiomycetes</taxon>
        <taxon>Helotiales</taxon>
        <taxon>Dermateaceae</taxon>
        <taxon>Phlyctema</taxon>
    </lineage>
</organism>
<feature type="transmembrane region" description="Helical" evidence="6">
    <location>
        <begin position="48"/>
        <end position="68"/>
    </location>
</feature>
<evidence type="ECO:0000256" key="3">
    <source>
        <dbReference type="ARBA" id="ARBA00022692"/>
    </source>
</evidence>
<comment type="similarity">
    <text evidence="2">Belongs to the TMEM170 family.</text>
</comment>
<dbReference type="PANTHER" id="PTHR22779">
    <property type="entry name" value="SD17342P"/>
    <property type="match status" value="1"/>
</dbReference>
<reference evidence="7 8" key="1">
    <citation type="submission" date="2024-06" db="EMBL/GenBank/DDBJ databases">
        <title>Complete genome of Phlyctema vagabunda strain 19-DSS-EL-015.</title>
        <authorList>
            <person name="Fiorenzani C."/>
        </authorList>
    </citation>
    <scope>NUCLEOTIDE SEQUENCE [LARGE SCALE GENOMIC DNA]</scope>
    <source>
        <strain evidence="7 8">19-DSS-EL-015</strain>
    </source>
</reference>
<name>A0ABR4P1Y2_9HELO</name>
<feature type="transmembrane region" description="Helical" evidence="6">
    <location>
        <begin position="80"/>
        <end position="109"/>
    </location>
</feature>
<dbReference type="PANTHER" id="PTHR22779:SF6">
    <property type="entry name" value="SD17342P"/>
    <property type="match status" value="1"/>
</dbReference>
<keyword evidence="3 6" id="KW-0812">Transmembrane</keyword>
<sequence length="145" mass="16272">MAFNARLSNPAPLDYSTPVFPALYWPYRAAPGVANYLYYPRDVWRYTLLWTLIIFGSFHMVVAGFAVAMQIGKGKSAWKYVWLIPMVYALLAGIEALLAGSFVGLILGAVYNAGYFQMSTWIPFIWAMINVLILILSSFSIQDAL</sequence>
<feature type="transmembrane region" description="Helical" evidence="6">
    <location>
        <begin position="121"/>
        <end position="141"/>
    </location>
</feature>
<accession>A0ABR4P1Y2</accession>
<evidence type="ECO:0000256" key="2">
    <source>
        <dbReference type="ARBA" id="ARBA00006325"/>
    </source>
</evidence>
<evidence type="ECO:0000256" key="1">
    <source>
        <dbReference type="ARBA" id="ARBA00004141"/>
    </source>
</evidence>
<keyword evidence="5 6" id="KW-0472">Membrane</keyword>
<evidence type="ECO:0000256" key="4">
    <source>
        <dbReference type="ARBA" id="ARBA00022989"/>
    </source>
</evidence>
<evidence type="ECO:0000313" key="7">
    <source>
        <dbReference type="EMBL" id="KAL3417316.1"/>
    </source>
</evidence>
<gene>
    <name evidence="7" type="ORF">PVAG01_11315</name>
</gene>
<comment type="caution">
    <text evidence="7">The sequence shown here is derived from an EMBL/GenBank/DDBJ whole genome shotgun (WGS) entry which is preliminary data.</text>
</comment>
<proteinExistence type="inferred from homology"/>
<dbReference type="Pfam" id="PF10190">
    <property type="entry name" value="Tmemb_170"/>
    <property type="match status" value="1"/>
</dbReference>